<comment type="caution">
    <text evidence="3">The sequence shown here is derived from an EMBL/GenBank/DDBJ whole genome shotgun (WGS) entry which is preliminary data.</text>
</comment>
<keyword evidence="2" id="KW-1133">Transmembrane helix</keyword>
<sequence length="186" mass="20605">MEVILARSAFGARLQRGSGAQWSGVGGKRQQRPSGRVIIGNGREVPSSMPSSVTTTIPILKSSPPPPCSSELPAISAESPSKDDGARRVNRTPRVRPTQRVRFSDVEGRWTYDVDEHTQPVCPDAVSHNRECQRSHFEGNQRPNTMFACTLVSLLCFFTLVLLFQLFCPALPFLARRQEPPNGTRF</sequence>
<reference evidence="3" key="2">
    <citation type="submission" date="2021-09" db="EMBL/GenBank/DDBJ databases">
        <authorList>
            <person name="Jia N."/>
            <person name="Wang J."/>
            <person name="Shi W."/>
            <person name="Du L."/>
            <person name="Sun Y."/>
            <person name="Zhan W."/>
            <person name="Jiang J."/>
            <person name="Wang Q."/>
            <person name="Zhang B."/>
            <person name="Ji P."/>
            <person name="Sakyi L.B."/>
            <person name="Cui X."/>
            <person name="Yuan T."/>
            <person name="Jiang B."/>
            <person name="Yang W."/>
            <person name="Lam T.T.-Y."/>
            <person name="Chang Q."/>
            <person name="Ding S."/>
            <person name="Wang X."/>
            <person name="Zhu J."/>
            <person name="Ruan X."/>
            <person name="Zhao L."/>
            <person name="Wei J."/>
            <person name="Que T."/>
            <person name="Du C."/>
            <person name="Cheng J."/>
            <person name="Dai P."/>
            <person name="Han X."/>
            <person name="Huang E."/>
            <person name="Gao Y."/>
            <person name="Liu J."/>
            <person name="Shao H."/>
            <person name="Ye R."/>
            <person name="Li L."/>
            <person name="Wei W."/>
            <person name="Wang X."/>
            <person name="Wang C."/>
            <person name="Huo Q."/>
            <person name="Li W."/>
            <person name="Guo W."/>
            <person name="Chen H."/>
            <person name="Chen S."/>
            <person name="Zhou L."/>
            <person name="Zhou L."/>
            <person name="Ni X."/>
            <person name="Tian J."/>
            <person name="Zhou Y."/>
            <person name="Sheng Y."/>
            <person name="Liu T."/>
            <person name="Pan Y."/>
            <person name="Xia L."/>
            <person name="Li J."/>
            <person name="Zhao F."/>
            <person name="Cao W."/>
        </authorList>
    </citation>
    <scope>NUCLEOTIDE SEQUENCE</scope>
    <source>
        <strain evidence="3">Rsan-2018</strain>
        <tissue evidence="3">Larvae</tissue>
    </source>
</reference>
<evidence type="ECO:0000256" key="2">
    <source>
        <dbReference type="SAM" id="Phobius"/>
    </source>
</evidence>
<evidence type="ECO:0000256" key="1">
    <source>
        <dbReference type="SAM" id="MobiDB-lite"/>
    </source>
</evidence>
<keyword evidence="2" id="KW-0812">Transmembrane</keyword>
<dbReference type="EMBL" id="JABSTV010001245">
    <property type="protein sequence ID" value="KAH7982734.1"/>
    <property type="molecule type" value="Genomic_DNA"/>
</dbReference>
<reference evidence="3" key="1">
    <citation type="journal article" date="2020" name="Cell">
        <title>Large-Scale Comparative Analyses of Tick Genomes Elucidate Their Genetic Diversity and Vector Capacities.</title>
        <authorList>
            <consortium name="Tick Genome and Microbiome Consortium (TIGMIC)"/>
            <person name="Jia N."/>
            <person name="Wang J."/>
            <person name="Shi W."/>
            <person name="Du L."/>
            <person name="Sun Y."/>
            <person name="Zhan W."/>
            <person name="Jiang J.F."/>
            <person name="Wang Q."/>
            <person name="Zhang B."/>
            <person name="Ji P."/>
            <person name="Bell-Sakyi L."/>
            <person name="Cui X.M."/>
            <person name="Yuan T.T."/>
            <person name="Jiang B.G."/>
            <person name="Yang W.F."/>
            <person name="Lam T.T."/>
            <person name="Chang Q.C."/>
            <person name="Ding S.J."/>
            <person name="Wang X.J."/>
            <person name="Zhu J.G."/>
            <person name="Ruan X.D."/>
            <person name="Zhao L."/>
            <person name="Wei J.T."/>
            <person name="Ye R.Z."/>
            <person name="Que T.C."/>
            <person name="Du C.H."/>
            <person name="Zhou Y.H."/>
            <person name="Cheng J.X."/>
            <person name="Dai P.F."/>
            <person name="Guo W.B."/>
            <person name="Han X.H."/>
            <person name="Huang E.J."/>
            <person name="Li L.F."/>
            <person name="Wei W."/>
            <person name="Gao Y.C."/>
            <person name="Liu J.Z."/>
            <person name="Shao H.Z."/>
            <person name="Wang X."/>
            <person name="Wang C.C."/>
            <person name="Yang T.C."/>
            <person name="Huo Q.B."/>
            <person name="Li W."/>
            <person name="Chen H.Y."/>
            <person name="Chen S.E."/>
            <person name="Zhou L.G."/>
            <person name="Ni X.B."/>
            <person name="Tian J.H."/>
            <person name="Sheng Y."/>
            <person name="Liu T."/>
            <person name="Pan Y.S."/>
            <person name="Xia L.Y."/>
            <person name="Li J."/>
            <person name="Zhao F."/>
            <person name="Cao W.C."/>
        </authorList>
    </citation>
    <scope>NUCLEOTIDE SEQUENCE</scope>
    <source>
        <strain evidence="3">Rsan-2018</strain>
    </source>
</reference>
<name>A0A9D4QGY2_RHISA</name>
<proteinExistence type="predicted"/>
<keyword evidence="4" id="KW-1185">Reference proteome</keyword>
<feature type="transmembrane region" description="Helical" evidence="2">
    <location>
        <begin position="151"/>
        <end position="175"/>
    </location>
</feature>
<organism evidence="3 4">
    <name type="scientific">Rhipicephalus sanguineus</name>
    <name type="common">Brown dog tick</name>
    <name type="synonym">Ixodes sanguineus</name>
    <dbReference type="NCBI Taxonomy" id="34632"/>
    <lineage>
        <taxon>Eukaryota</taxon>
        <taxon>Metazoa</taxon>
        <taxon>Ecdysozoa</taxon>
        <taxon>Arthropoda</taxon>
        <taxon>Chelicerata</taxon>
        <taxon>Arachnida</taxon>
        <taxon>Acari</taxon>
        <taxon>Parasitiformes</taxon>
        <taxon>Ixodida</taxon>
        <taxon>Ixodoidea</taxon>
        <taxon>Ixodidae</taxon>
        <taxon>Rhipicephalinae</taxon>
        <taxon>Rhipicephalus</taxon>
        <taxon>Rhipicephalus</taxon>
    </lineage>
</organism>
<evidence type="ECO:0000313" key="4">
    <source>
        <dbReference type="Proteomes" id="UP000821837"/>
    </source>
</evidence>
<feature type="compositionally biased region" description="Low complexity" evidence="1">
    <location>
        <begin position="45"/>
        <end position="59"/>
    </location>
</feature>
<protein>
    <submittedName>
        <fullName evidence="3">Uncharacterized protein</fullName>
    </submittedName>
</protein>
<feature type="region of interest" description="Disordered" evidence="1">
    <location>
        <begin position="15"/>
        <end position="91"/>
    </location>
</feature>
<dbReference type="AlphaFoldDB" id="A0A9D4QGY2"/>
<keyword evidence="2" id="KW-0472">Membrane</keyword>
<evidence type="ECO:0000313" key="3">
    <source>
        <dbReference type="EMBL" id="KAH7982734.1"/>
    </source>
</evidence>
<dbReference type="Proteomes" id="UP000821837">
    <property type="component" value="Chromosome 1"/>
</dbReference>
<gene>
    <name evidence="3" type="ORF">HPB52_006915</name>
</gene>
<accession>A0A9D4QGY2</accession>